<evidence type="ECO:0000259" key="1">
    <source>
        <dbReference type="Pfam" id="PF01636"/>
    </source>
</evidence>
<organism evidence="2 3">
    <name type="scientific">Dictyobacter alpinus</name>
    <dbReference type="NCBI Taxonomy" id="2014873"/>
    <lineage>
        <taxon>Bacteria</taxon>
        <taxon>Bacillati</taxon>
        <taxon>Chloroflexota</taxon>
        <taxon>Ktedonobacteria</taxon>
        <taxon>Ktedonobacterales</taxon>
        <taxon>Dictyobacteraceae</taxon>
        <taxon>Dictyobacter</taxon>
    </lineage>
</organism>
<dbReference type="EMBL" id="BIFT01000001">
    <property type="protein sequence ID" value="GCE28228.1"/>
    <property type="molecule type" value="Genomic_DNA"/>
</dbReference>
<dbReference type="InterPro" id="IPR011009">
    <property type="entry name" value="Kinase-like_dom_sf"/>
</dbReference>
<name>A0A402BA25_9CHLR</name>
<feature type="domain" description="Aminoglycoside phosphotransferase" evidence="1">
    <location>
        <begin position="22"/>
        <end position="262"/>
    </location>
</feature>
<reference evidence="3" key="1">
    <citation type="submission" date="2018-12" db="EMBL/GenBank/DDBJ databases">
        <title>Tengunoibacter tsumagoiensis gen. nov., sp. nov., Dictyobacter kobayashii sp. nov., D. alpinus sp. nov., and D. joshuensis sp. nov. and description of Dictyobacteraceae fam. nov. within the order Ktedonobacterales isolated from Tengu-no-mugimeshi.</title>
        <authorList>
            <person name="Wang C.M."/>
            <person name="Zheng Y."/>
            <person name="Sakai Y."/>
            <person name="Toyoda A."/>
            <person name="Minakuchi Y."/>
            <person name="Abe K."/>
            <person name="Yokota A."/>
            <person name="Yabe S."/>
        </authorList>
    </citation>
    <scope>NUCLEOTIDE SEQUENCE [LARGE SCALE GENOMIC DNA]</scope>
    <source>
        <strain evidence="3">Uno16</strain>
    </source>
</reference>
<dbReference type="AlphaFoldDB" id="A0A402BA25"/>
<gene>
    <name evidence="2" type="ORF">KDA_37120</name>
</gene>
<proteinExistence type="predicted"/>
<evidence type="ECO:0000313" key="2">
    <source>
        <dbReference type="EMBL" id="GCE28228.1"/>
    </source>
</evidence>
<comment type="caution">
    <text evidence="2">The sequence shown here is derived from an EMBL/GenBank/DDBJ whole genome shotgun (WGS) entry which is preliminary data.</text>
</comment>
<dbReference type="RefSeq" id="WP_126628472.1">
    <property type="nucleotide sequence ID" value="NZ_BIFT01000001.1"/>
</dbReference>
<sequence>MKTIDVERVCTMGGLGKPRGELQAVAGGLLHHVCRLETSQGVFAIKQLNPAMMGEPDTLDAYRMSEKIAHLMAERGIPAVAALPLADGDVIYNLDGMALLVYPWIEGPLLSASSLDLHAANTLGGLLAQLHALQLTIPELPPFVWKHLHDEDWDILTFQASDLNLAWANPVRSLLPQLLEWTRAYEEAGTVLGQHMLVSHTNCEPGNVIWSSESSPWLIDWEAAGWINPTMELVRTALTWSGITTGQPREEIFSAILAGYTAAGGVIQDTGRDALHGCMGTWLGWLLFTMRRSLGESVTSEEEEQIGIRETSKMVATLRLLTAHEAHWVELVERWR</sequence>
<dbReference type="Proteomes" id="UP000287171">
    <property type="component" value="Unassembled WGS sequence"/>
</dbReference>
<dbReference type="OrthoDB" id="2352890at2"/>
<dbReference type="InterPro" id="IPR002575">
    <property type="entry name" value="Aminoglycoside_PTrfase"/>
</dbReference>
<keyword evidence="3" id="KW-1185">Reference proteome</keyword>
<evidence type="ECO:0000313" key="3">
    <source>
        <dbReference type="Proteomes" id="UP000287171"/>
    </source>
</evidence>
<dbReference type="SUPFAM" id="SSF56112">
    <property type="entry name" value="Protein kinase-like (PK-like)"/>
    <property type="match status" value="1"/>
</dbReference>
<accession>A0A402BA25</accession>
<dbReference type="Pfam" id="PF01636">
    <property type="entry name" value="APH"/>
    <property type="match status" value="1"/>
</dbReference>
<protein>
    <submittedName>
        <fullName evidence="2">Membrane protein</fullName>
    </submittedName>
</protein>
<dbReference type="Gene3D" id="3.90.1200.10">
    <property type="match status" value="1"/>
</dbReference>